<feature type="transmembrane region" description="Helical" evidence="1">
    <location>
        <begin position="7"/>
        <end position="26"/>
    </location>
</feature>
<evidence type="ECO:0000313" key="6">
    <source>
        <dbReference type="EMBL" id="CAB4844412.1"/>
    </source>
</evidence>
<dbReference type="EMBL" id="CAEZUM010000073">
    <property type="protein sequence ID" value="CAB4605124.1"/>
    <property type="molecule type" value="Genomic_DNA"/>
</dbReference>
<keyword evidence="1" id="KW-0812">Transmembrane</keyword>
<dbReference type="InterPro" id="IPR027948">
    <property type="entry name" value="DUF4436"/>
</dbReference>
<dbReference type="EMBL" id="CAFAZW010000025">
    <property type="protein sequence ID" value="CAB4844412.1"/>
    <property type="molecule type" value="Genomic_DNA"/>
</dbReference>
<evidence type="ECO:0000313" key="2">
    <source>
        <dbReference type="EMBL" id="CAB4605124.1"/>
    </source>
</evidence>
<keyword evidence="1" id="KW-0472">Membrane</keyword>
<feature type="transmembrane region" description="Helical" evidence="1">
    <location>
        <begin position="295"/>
        <end position="316"/>
    </location>
</feature>
<dbReference type="AlphaFoldDB" id="A0A6J6UTB5"/>
<evidence type="ECO:0000313" key="4">
    <source>
        <dbReference type="EMBL" id="CAB4744308.1"/>
    </source>
</evidence>
<feature type="transmembrane region" description="Helical" evidence="1">
    <location>
        <begin position="230"/>
        <end position="253"/>
    </location>
</feature>
<evidence type="ECO:0000313" key="7">
    <source>
        <dbReference type="EMBL" id="CAB4994650.1"/>
    </source>
</evidence>
<evidence type="ECO:0000256" key="1">
    <source>
        <dbReference type="SAM" id="Phobius"/>
    </source>
</evidence>
<accession>A0A6J6UTB5</accession>
<dbReference type="EMBL" id="CAEZXC010000028">
    <property type="protein sequence ID" value="CAB4674510.1"/>
    <property type="molecule type" value="Genomic_DNA"/>
</dbReference>
<dbReference type="EMBL" id="CAEZZH010000019">
    <property type="protein sequence ID" value="CAB4762514.1"/>
    <property type="molecule type" value="Genomic_DNA"/>
</dbReference>
<keyword evidence="1" id="KW-1133">Transmembrane helix</keyword>
<dbReference type="Pfam" id="PF14494">
    <property type="entry name" value="DUF4436"/>
    <property type="match status" value="1"/>
</dbReference>
<protein>
    <submittedName>
        <fullName evidence="5">Unannotated protein</fullName>
    </submittedName>
</protein>
<sequence>MKVFRTRFFQTFIIITVAYLGIVVLISQSPAGDSAAIDDKLIEMSSDNRLELLVQITGVNPLEGTANARVLPWPNSDDVGYRLKSGWVPSQNVDLIVDSVIGASNGGSNTYSFEKDVPTGGFDVQIDEQPGAGARSDVGWYPLDMYNFEIPMSAIGTLENGDQATLNVLPLDYTKKIDTFDINMVHGLWSDAFTTVKMDDPKSFDLAIEEFNNGQSSSVFQAVRSNSTKLLVSIILLLMITAMVSVTIMTYMVVTGSRPPTLSSLTWAAALTYSLISLRGLMPGGPPIGIFVDKIFYFPALIVTLVCSLWVLVTWVRREDFQS</sequence>
<gene>
    <name evidence="2" type="ORF">UFOPK1824_01002</name>
    <name evidence="3" type="ORF">UFOPK2340_00657</name>
    <name evidence="4" type="ORF">UFOPK2772_01215</name>
    <name evidence="5" type="ORF">UFOPK2850_01245</name>
    <name evidence="6" type="ORF">UFOPK3256_01298</name>
    <name evidence="7" type="ORF">UFOPK3982_01401</name>
</gene>
<name>A0A6J6UTB5_9ZZZZ</name>
<evidence type="ECO:0000313" key="3">
    <source>
        <dbReference type="EMBL" id="CAB4674510.1"/>
    </source>
</evidence>
<proteinExistence type="predicted"/>
<reference evidence="5" key="1">
    <citation type="submission" date="2020-05" db="EMBL/GenBank/DDBJ databases">
        <authorList>
            <person name="Chiriac C."/>
            <person name="Salcher M."/>
            <person name="Ghai R."/>
            <person name="Kavagutti S V."/>
        </authorList>
    </citation>
    <scope>NUCLEOTIDE SEQUENCE</scope>
</reference>
<dbReference type="EMBL" id="CAEZYT010000105">
    <property type="protein sequence ID" value="CAB4744308.1"/>
    <property type="molecule type" value="Genomic_DNA"/>
</dbReference>
<organism evidence="5">
    <name type="scientific">freshwater metagenome</name>
    <dbReference type="NCBI Taxonomy" id="449393"/>
    <lineage>
        <taxon>unclassified sequences</taxon>
        <taxon>metagenomes</taxon>
        <taxon>ecological metagenomes</taxon>
    </lineage>
</organism>
<evidence type="ECO:0000313" key="5">
    <source>
        <dbReference type="EMBL" id="CAB4762514.1"/>
    </source>
</evidence>
<dbReference type="EMBL" id="CAFBOO010000018">
    <property type="protein sequence ID" value="CAB4994650.1"/>
    <property type="molecule type" value="Genomic_DNA"/>
</dbReference>